<keyword evidence="7" id="KW-1185">Reference proteome</keyword>
<evidence type="ECO:0000313" key="7">
    <source>
        <dbReference type="Proteomes" id="UP000693970"/>
    </source>
</evidence>
<reference evidence="6" key="2">
    <citation type="submission" date="2021-04" db="EMBL/GenBank/DDBJ databases">
        <authorList>
            <person name="Podell S."/>
        </authorList>
    </citation>
    <scope>NUCLEOTIDE SEQUENCE</scope>
    <source>
        <strain evidence="6">Hildebrandi</strain>
    </source>
</reference>
<feature type="compositionally biased region" description="Gly residues" evidence="5">
    <location>
        <begin position="157"/>
        <end position="182"/>
    </location>
</feature>
<feature type="compositionally biased region" description="Acidic residues" evidence="5">
    <location>
        <begin position="93"/>
        <end position="106"/>
    </location>
</feature>
<sequence>MSTSFPVPFVVSQPDSWGPPDYDQVDDANPNAPPSSGKYVDLPYSPFGRSDRLGRAADFTNASRGDRSRFNRQYDRDRRPGDRNHRNKRGDDDKDNDDDDNDEDFQLVDTTKATSNKRFVTPAAKRRQHTARLRQVNARRQQQGGAATVLAKEVLRGGRGAPGRGGPGGRGPAGRGGRGGRGGHMRDRVDRQASVAVQSDWVKVEELDLAKITKNLPSSTAVPTAEDILWCGFLDHYNDSYDKVTSRSPQPLKRIDTKEFYPVTTTDDPVLEKLAIDGVGKGIQKVFVTDTILAHLMTCTRSVQPWDLVIQKLAGGVLFLDKRDNSQLDYLTVWETAYNPPNPAEEGINNPERLGLEATTINQNFSQQILKSSGAGRKEMDLPNPFFDEEDNDGMEPASVAFRYRKFELDDKTTLVCRTELHGLVKKTQYMTAFALNEYIPPQQSSSAQSSSWRDKIDSQRGAVLANELKNNSFKLAKWTAQSLIAGADQMKIGFCSRVNQKSPYEHVILATQFYRPKDFASQITLNEGQMWGMMRMFIQLFNKQEEGKYVLMREPNKAILTLYRVPPGTIDDDE</sequence>
<keyword evidence="1" id="KW-0963">Cytoplasm</keyword>
<feature type="compositionally biased region" description="Polar residues" evidence="5">
    <location>
        <begin position="108"/>
        <end position="118"/>
    </location>
</feature>
<proteinExistence type="predicted"/>
<dbReference type="EMBL" id="JAGRRH010000005">
    <property type="protein sequence ID" value="KAG7369815.1"/>
    <property type="molecule type" value="Genomic_DNA"/>
</dbReference>
<feature type="region of interest" description="Disordered" evidence="5">
    <location>
        <begin position="1"/>
        <end position="187"/>
    </location>
</feature>
<evidence type="ECO:0000256" key="4">
    <source>
        <dbReference type="ARBA" id="ARBA00022917"/>
    </source>
</evidence>
<evidence type="ECO:0000256" key="2">
    <source>
        <dbReference type="ARBA" id="ARBA00022540"/>
    </source>
</evidence>
<dbReference type="InterPro" id="IPR007783">
    <property type="entry name" value="eIF3d"/>
</dbReference>
<dbReference type="PANTHER" id="PTHR12399">
    <property type="entry name" value="EUKARYOTIC TRANSLATION INITIATION FACTOR 3 SUBUNIT 7"/>
    <property type="match status" value="1"/>
</dbReference>
<comment type="caution">
    <text evidence="6">The sequence shown here is derived from an EMBL/GenBank/DDBJ whole genome shotgun (WGS) entry which is preliminary data.</text>
</comment>
<evidence type="ECO:0000256" key="5">
    <source>
        <dbReference type="SAM" id="MobiDB-lite"/>
    </source>
</evidence>
<dbReference type="Proteomes" id="UP000693970">
    <property type="component" value="Unassembled WGS sequence"/>
</dbReference>
<dbReference type="GO" id="GO:0005852">
    <property type="term" value="C:eukaryotic translation initiation factor 3 complex"/>
    <property type="evidence" value="ECO:0007669"/>
    <property type="project" value="InterPro"/>
</dbReference>
<dbReference type="GO" id="GO:0003743">
    <property type="term" value="F:translation initiation factor activity"/>
    <property type="evidence" value="ECO:0007669"/>
    <property type="project" value="UniProtKB-KW"/>
</dbReference>
<keyword evidence="3" id="KW-0694">RNA-binding</keyword>
<protein>
    <submittedName>
        <fullName evidence="6">Translation initiation factor 3 subunit 7</fullName>
    </submittedName>
</protein>
<reference evidence="6" key="1">
    <citation type="journal article" date="2021" name="Sci. Rep.">
        <title>Diploid genomic architecture of Nitzschia inconspicua, an elite biomass production diatom.</title>
        <authorList>
            <person name="Oliver A."/>
            <person name="Podell S."/>
            <person name="Pinowska A."/>
            <person name="Traller J.C."/>
            <person name="Smith S.R."/>
            <person name="McClure R."/>
            <person name="Beliaev A."/>
            <person name="Bohutskyi P."/>
            <person name="Hill E.A."/>
            <person name="Rabines A."/>
            <person name="Zheng H."/>
            <person name="Allen L.Z."/>
            <person name="Kuo A."/>
            <person name="Grigoriev I.V."/>
            <person name="Allen A.E."/>
            <person name="Hazlebeck D."/>
            <person name="Allen E.E."/>
        </authorList>
    </citation>
    <scope>NUCLEOTIDE SEQUENCE</scope>
    <source>
        <strain evidence="6">Hildebrandi</strain>
    </source>
</reference>
<keyword evidence="4" id="KW-0648">Protein biosynthesis</keyword>
<dbReference type="PIRSF" id="PIRSF016281">
    <property type="entry name" value="EIF-3_zeta"/>
    <property type="match status" value="1"/>
</dbReference>
<evidence type="ECO:0000256" key="1">
    <source>
        <dbReference type="ARBA" id="ARBA00022490"/>
    </source>
</evidence>
<dbReference type="PANTHER" id="PTHR12399:SF0">
    <property type="entry name" value="EUKARYOTIC TRANSLATION INITIATION FACTOR 3 SUBUNIT D"/>
    <property type="match status" value="1"/>
</dbReference>
<evidence type="ECO:0000313" key="6">
    <source>
        <dbReference type="EMBL" id="KAG7369815.1"/>
    </source>
</evidence>
<organism evidence="6 7">
    <name type="scientific">Nitzschia inconspicua</name>
    <dbReference type="NCBI Taxonomy" id="303405"/>
    <lineage>
        <taxon>Eukaryota</taxon>
        <taxon>Sar</taxon>
        <taxon>Stramenopiles</taxon>
        <taxon>Ochrophyta</taxon>
        <taxon>Bacillariophyta</taxon>
        <taxon>Bacillariophyceae</taxon>
        <taxon>Bacillariophycidae</taxon>
        <taxon>Bacillariales</taxon>
        <taxon>Bacillariaceae</taxon>
        <taxon>Nitzschia</taxon>
    </lineage>
</organism>
<evidence type="ECO:0000256" key="3">
    <source>
        <dbReference type="ARBA" id="ARBA00022884"/>
    </source>
</evidence>
<name>A0A9K3LWK3_9STRA</name>
<dbReference type="OrthoDB" id="16538at2759"/>
<dbReference type="GO" id="GO:0003723">
    <property type="term" value="F:RNA binding"/>
    <property type="evidence" value="ECO:0007669"/>
    <property type="project" value="UniProtKB-KW"/>
</dbReference>
<accession>A0A9K3LWK3</accession>
<keyword evidence="2 6" id="KW-0396">Initiation factor</keyword>
<dbReference type="Pfam" id="PF05091">
    <property type="entry name" value="eIF-3_zeta"/>
    <property type="match status" value="1"/>
</dbReference>
<feature type="compositionally biased region" description="Basic and acidic residues" evidence="5">
    <location>
        <begin position="64"/>
        <end position="92"/>
    </location>
</feature>
<gene>
    <name evidence="6" type="ORF">IV203_027561</name>
</gene>
<dbReference type="AlphaFoldDB" id="A0A9K3LWK3"/>